<accession>L1JZX0</accession>
<reference evidence="4" key="3">
    <citation type="submission" date="2016-03" db="UniProtKB">
        <authorList>
            <consortium name="EnsemblProtists"/>
        </authorList>
    </citation>
    <scope>IDENTIFICATION</scope>
</reference>
<dbReference type="RefSeq" id="XP_005840648.1">
    <property type="nucleotide sequence ID" value="XM_005840591.1"/>
</dbReference>
<feature type="signal peptide" evidence="2">
    <location>
        <begin position="1"/>
        <end position="17"/>
    </location>
</feature>
<feature type="chain" id="PRO_5008771987" description="PDZ domain-containing protein" evidence="2">
    <location>
        <begin position="18"/>
        <end position="416"/>
    </location>
</feature>
<feature type="region of interest" description="Disordered" evidence="1">
    <location>
        <begin position="118"/>
        <end position="137"/>
    </location>
</feature>
<proteinExistence type="predicted"/>
<protein>
    <recommendedName>
        <fullName evidence="6">PDZ domain-containing protein</fullName>
    </recommendedName>
</protein>
<dbReference type="EnsemblProtists" id="EKX53668">
    <property type="protein sequence ID" value="EKX53668"/>
    <property type="gene ID" value="GUITHDRAFT_132756"/>
</dbReference>
<evidence type="ECO:0000313" key="4">
    <source>
        <dbReference type="EnsemblProtists" id="EKX53668"/>
    </source>
</evidence>
<dbReference type="PROSITE" id="PS51257">
    <property type="entry name" value="PROKAR_LIPOPROTEIN"/>
    <property type="match status" value="1"/>
</dbReference>
<evidence type="ECO:0000256" key="2">
    <source>
        <dbReference type="SAM" id="SignalP"/>
    </source>
</evidence>
<dbReference type="KEGG" id="gtt:GUITHDRAFT_132756"/>
<dbReference type="GeneID" id="17310474"/>
<reference evidence="3 5" key="1">
    <citation type="journal article" date="2012" name="Nature">
        <title>Algal genomes reveal evolutionary mosaicism and the fate of nucleomorphs.</title>
        <authorList>
            <consortium name="DOE Joint Genome Institute"/>
            <person name="Curtis B.A."/>
            <person name="Tanifuji G."/>
            <person name="Burki F."/>
            <person name="Gruber A."/>
            <person name="Irimia M."/>
            <person name="Maruyama S."/>
            <person name="Arias M.C."/>
            <person name="Ball S.G."/>
            <person name="Gile G.H."/>
            <person name="Hirakawa Y."/>
            <person name="Hopkins J.F."/>
            <person name="Kuo A."/>
            <person name="Rensing S.A."/>
            <person name="Schmutz J."/>
            <person name="Symeonidi A."/>
            <person name="Elias M."/>
            <person name="Eveleigh R.J."/>
            <person name="Herman E.K."/>
            <person name="Klute M.J."/>
            <person name="Nakayama T."/>
            <person name="Obornik M."/>
            <person name="Reyes-Prieto A."/>
            <person name="Armbrust E.V."/>
            <person name="Aves S.J."/>
            <person name="Beiko R.G."/>
            <person name="Coutinho P."/>
            <person name="Dacks J.B."/>
            <person name="Durnford D.G."/>
            <person name="Fast N.M."/>
            <person name="Green B.R."/>
            <person name="Grisdale C.J."/>
            <person name="Hempel F."/>
            <person name="Henrissat B."/>
            <person name="Hoppner M.P."/>
            <person name="Ishida K."/>
            <person name="Kim E."/>
            <person name="Koreny L."/>
            <person name="Kroth P.G."/>
            <person name="Liu Y."/>
            <person name="Malik S.B."/>
            <person name="Maier U.G."/>
            <person name="McRose D."/>
            <person name="Mock T."/>
            <person name="Neilson J.A."/>
            <person name="Onodera N.T."/>
            <person name="Poole A.M."/>
            <person name="Pritham E.J."/>
            <person name="Richards T.A."/>
            <person name="Rocap G."/>
            <person name="Roy S.W."/>
            <person name="Sarai C."/>
            <person name="Schaack S."/>
            <person name="Shirato S."/>
            <person name="Slamovits C.H."/>
            <person name="Spencer D.F."/>
            <person name="Suzuki S."/>
            <person name="Worden A.Z."/>
            <person name="Zauner S."/>
            <person name="Barry K."/>
            <person name="Bell C."/>
            <person name="Bharti A.K."/>
            <person name="Crow J.A."/>
            <person name="Grimwood J."/>
            <person name="Kramer R."/>
            <person name="Lindquist E."/>
            <person name="Lucas S."/>
            <person name="Salamov A."/>
            <person name="McFadden G.I."/>
            <person name="Lane C.E."/>
            <person name="Keeling P.J."/>
            <person name="Gray M.W."/>
            <person name="Grigoriev I.V."/>
            <person name="Archibald J.M."/>
        </authorList>
    </citation>
    <scope>NUCLEOTIDE SEQUENCE</scope>
    <source>
        <strain evidence="3 5">CCMP2712</strain>
    </source>
</reference>
<dbReference type="SUPFAM" id="SSF50156">
    <property type="entry name" value="PDZ domain-like"/>
    <property type="match status" value="1"/>
</dbReference>
<organism evidence="3">
    <name type="scientific">Guillardia theta (strain CCMP2712)</name>
    <name type="common">Cryptophyte</name>
    <dbReference type="NCBI Taxonomy" id="905079"/>
    <lineage>
        <taxon>Eukaryota</taxon>
        <taxon>Cryptophyceae</taxon>
        <taxon>Pyrenomonadales</taxon>
        <taxon>Geminigeraceae</taxon>
        <taxon>Guillardia</taxon>
    </lineage>
</organism>
<evidence type="ECO:0000313" key="5">
    <source>
        <dbReference type="Proteomes" id="UP000011087"/>
    </source>
</evidence>
<dbReference type="InterPro" id="IPR036034">
    <property type="entry name" value="PDZ_sf"/>
</dbReference>
<evidence type="ECO:0008006" key="6">
    <source>
        <dbReference type="Google" id="ProtNLM"/>
    </source>
</evidence>
<dbReference type="PaxDb" id="55529-EKX53668"/>
<name>L1JZX0_GUITC</name>
<evidence type="ECO:0000313" key="3">
    <source>
        <dbReference type="EMBL" id="EKX53668.1"/>
    </source>
</evidence>
<keyword evidence="5" id="KW-1185">Reference proteome</keyword>
<dbReference type="AlphaFoldDB" id="L1JZX0"/>
<dbReference type="EMBL" id="JH992969">
    <property type="protein sequence ID" value="EKX53668.1"/>
    <property type="molecule type" value="Genomic_DNA"/>
</dbReference>
<keyword evidence="2" id="KW-0732">Signal</keyword>
<reference evidence="5" key="2">
    <citation type="submission" date="2012-11" db="EMBL/GenBank/DDBJ databases">
        <authorList>
            <person name="Kuo A."/>
            <person name="Curtis B.A."/>
            <person name="Tanifuji G."/>
            <person name="Burki F."/>
            <person name="Gruber A."/>
            <person name="Irimia M."/>
            <person name="Maruyama S."/>
            <person name="Arias M.C."/>
            <person name="Ball S.G."/>
            <person name="Gile G.H."/>
            <person name="Hirakawa Y."/>
            <person name="Hopkins J.F."/>
            <person name="Rensing S.A."/>
            <person name="Schmutz J."/>
            <person name="Symeonidi A."/>
            <person name="Elias M."/>
            <person name="Eveleigh R.J."/>
            <person name="Herman E.K."/>
            <person name="Klute M.J."/>
            <person name="Nakayama T."/>
            <person name="Obornik M."/>
            <person name="Reyes-Prieto A."/>
            <person name="Armbrust E.V."/>
            <person name="Aves S.J."/>
            <person name="Beiko R.G."/>
            <person name="Coutinho P."/>
            <person name="Dacks J.B."/>
            <person name="Durnford D.G."/>
            <person name="Fast N.M."/>
            <person name="Green B.R."/>
            <person name="Grisdale C."/>
            <person name="Hempe F."/>
            <person name="Henrissat B."/>
            <person name="Hoppner M.P."/>
            <person name="Ishida K.-I."/>
            <person name="Kim E."/>
            <person name="Koreny L."/>
            <person name="Kroth P.G."/>
            <person name="Liu Y."/>
            <person name="Malik S.-B."/>
            <person name="Maier U.G."/>
            <person name="McRose D."/>
            <person name="Mock T."/>
            <person name="Neilson J.A."/>
            <person name="Onodera N.T."/>
            <person name="Poole A.M."/>
            <person name="Pritham E.J."/>
            <person name="Richards T.A."/>
            <person name="Rocap G."/>
            <person name="Roy S.W."/>
            <person name="Sarai C."/>
            <person name="Schaack S."/>
            <person name="Shirato S."/>
            <person name="Slamovits C.H."/>
            <person name="Spencer D.F."/>
            <person name="Suzuki S."/>
            <person name="Worden A.Z."/>
            <person name="Zauner S."/>
            <person name="Barry K."/>
            <person name="Bell C."/>
            <person name="Bharti A.K."/>
            <person name="Crow J.A."/>
            <person name="Grimwood J."/>
            <person name="Kramer R."/>
            <person name="Lindquist E."/>
            <person name="Lucas S."/>
            <person name="Salamov A."/>
            <person name="McFadden G.I."/>
            <person name="Lane C.E."/>
            <person name="Keeling P.J."/>
            <person name="Gray M.W."/>
            <person name="Grigoriev I.V."/>
            <person name="Archibald J.M."/>
        </authorList>
    </citation>
    <scope>NUCLEOTIDE SEQUENCE</scope>
    <source>
        <strain evidence="5">CCMP2712</strain>
    </source>
</reference>
<dbReference type="HOGENOM" id="CLU_661317_0_0_1"/>
<evidence type="ECO:0000256" key="1">
    <source>
        <dbReference type="SAM" id="MobiDB-lite"/>
    </source>
</evidence>
<dbReference type="Gene3D" id="2.30.42.10">
    <property type="match status" value="1"/>
</dbReference>
<feature type="region of interest" description="Disordered" evidence="1">
    <location>
        <begin position="145"/>
        <end position="190"/>
    </location>
</feature>
<sequence>MAVRAAVLACAISAASCFHAPVVLSGSSLKSNALLRSPMVTAVGRRSTFCAPRMSDMSDMTIEMLKRVEKTLGELPETELIRTVCAKVAAKVATLRTGSKSSATATAATQTQIFDSDEDSDKYYGIGESSSKDLEDSLPTLEQRRAARPTQASLPKTQAAPSPPPAPAASTPTPVKRAGSTEATSGSRSKYLDIKPIDNVKTATDESVVDDDEWTKEYVKTFGSKPNLDPLIDDETPRPPPRAGEIDGFAKIRLVQANAKSYPTPQDYMDALNAAIFEWKAERSKRGELAGAVVSDRYIDQLNSVKGGSSAMLDSVSARKFTLDSMLVEEKGVDSNGNERGVLVDAPGSMGMAGVQVGDALLEVNGAEVQSYADLRTAMSKIHSTGELSAEVVIQRQGKPTPERIRNLKLCITELK</sequence>
<gene>
    <name evidence="3" type="ORF">GUITHDRAFT_132756</name>
</gene>
<dbReference type="Proteomes" id="UP000011087">
    <property type="component" value="Unassembled WGS sequence"/>
</dbReference>